<keyword evidence="3" id="KW-1185">Reference proteome</keyword>
<reference evidence="1" key="3">
    <citation type="submission" date="2015-02" db="EMBL/GenBank/DDBJ databases">
        <title>Evolutionary Origins and Diversification of the Mycorrhizal Mutualists.</title>
        <authorList>
            <consortium name="DOE Joint Genome Institute"/>
            <consortium name="Mycorrhizal Genomics Consortium"/>
            <person name="Kohler A."/>
            <person name="Kuo A."/>
            <person name="Nagy L.G."/>
            <person name="Floudas D."/>
            <person name="Copeland A."/>
            <person name="Barry K.W."/>
            <person name="Cichocki N."/>
            <person name="Veneault-Fourrey C."/>
            <person name="LaButti K."/>
            <person name="Lindquist E.A."/>
            <person name="Lipzen A."/>
            <person name="Lundell T."/>
            <person name="Morin E."/>
            <person name="Murat C."/>
            <person name="Riley R."/>
            <person name="Ohm R."/>
            <person name="Sun H."/>
            <person name="Tunlid A."/>
            <person name="Henrissat B."/>
            <person name="Grigoriev I.V."/>
            <person name="Hibbett D.S."/>
            <person name="Martin F."/>
        </authorList>
    </citation>
    <scope>NUCLEOTIDE SEQUENCE</scope>
    <source>
        <strain evidence="1">Foug A</strain>
    </source>
</reference>
<name>A0A0C3DP77_9AGAM</name>
<evidence type="ECO:0000313" key="3">
    <source>
        <dbReference type="Proteomes" id="UP000053989"/>
    </source>
</evidence>
<proteinExistence type="predicted"/>
<reference evidence="3" key="2">
    <citation type="submission" date="2015-01" db="EMBL/GenBank/DDBJ databases">
        <title>Evolutionary Origins and Diversification of the Mycorrhizal Mutualists.</title>
        <authorList>
            <consortium name="DOE Joint Genome Institute"/>
            <consortium name="Mycorrhizal Genomics Consortium"/>
            <person name="Kohler A."/>
            <person name="Kuo A."/>
            <person name="Nagy L.G."/>
            <person name="Floudas D."/>
            <person name="Copeland A."/>
            <person name="Barry K.W."/>
            <person name="Cichocki N."/>
            <person name="Veneault-Fourrey C."/>
            <person name="LaButti K."/>
            <person name="Lindquist E.A."/>
            <person name="Lipzen A."/>
            <person name="Lundell T."/>
            <person name="Morin E."/>
            <person name="Murat C."/>
            <person name="Riley R."/>
            <person name="Ohm R."/>
            <person name="Sun H."/>
            <person name="Tunlid A."/>
            <person name="Henrissat B."/>
            <person name="Grigoriev I.V."/>
            <person name="Hibbett D.S."/>
            <person name="Martin F."/>
        </authorList>
    </citation>
    <scope>NUCLEOTIDE SEQUENCE [LARGE SCALE GENOMIC DNA]</scope>
    <source>
        <strain evidence="3">Foug A</strain>
    </source>
</reference>
<accession>A0A0C3DP77</accession>
<reference evidence="1 3" key="1">
    <citation type="submission" date="2014-04" db="EMBL/GenBank/DDBJ databases">
        <authorList>
            <consortium name="DOE Joint Genome Institute"/>
            <person name="Kuo A."/>
            <person name="Kohler A."/>
            <person name="Nagy L.G."/>
            <person name="Floudas D."/>
            <person name="Copeland A."/>
            <person name="Barry K.W."/>
            <person name="Cichocki N."/>
            <person name="Veneault-Fourrey C."/>
            <person name="LaButti K."/>
            <person name="Lindquist E.A."/>
            <person name="Lipzen A."/>
            <person name="Lundell T."/>
            <person name="Morin E."/>
            <person name="Murat C."/>
            <person name="Sun H."/>
            <person name="Tunlid A."/>
            <person name="Henrissat B."/>
            <person name="Grigoriev I.V."/>
            <person name="Hibbett D.S."/>
            <person name="Martin F."/>
            <person name="Nordberg H.P."/>
            <person name="Cantor M.N."/>
            <person name="Hua S.X."/>
        </authorList>
    </citation>
    <scope>NUCLEOTIDE SEQUENCE [LARGE SCALE GENOMIC DNA]</scope>
    <source>
        <strain evidence="1 3">Foug A</strain>
    </source>
</reference>
<dbReference type="EMBL" id="KN822095">
    <property type="protein sequence ID" value="KIM57804.1"/>
    <property type="molecule type" value="Genomic_DNA"/>
</dbReference>
<dbReference type="AlphaFoldDB" id="A0A0C3DP77"/>
<dbReference type="EMBL" id="KN822095">
    <property type="protein sequence ID" value="KIM57796.1"/>
    <property type="molecule type" value="Genomic_DNA"/>
</dbReference>
<gene>
    <name evidence="1" type="ORF">SCLCIDRAFT_1219053</name>
    <name evidence="2" type="ORF">SCLCIDRAFT_1219058</name>
</gene>
<protein>
    <submittedName>
        <fullName evidence="1">Uncharacterized protein</fullName>
    </submittedName>
</protein>
<evidence type="ECO:0000313" key="1">
    <source>
        <dbReference type="EMBL" id="KIM57796.1"/>
    </source>
</evidence>
<dbReference type="Proteomes" id="UP000053989">
    <property type="component" value="Unassembled WGS sequence"/>
</dbReference>
<sequence length="63" mass="6865">MKLSTGVCRQGPGYCESHVHFRQVGMKSVKETAAGNIETDMMAAMMANEKMVTSTQHKSQNCG</sequence>
<organism evidence="1 3">
    <name type="scientific">Scleroderma citrinum Foug A</name>
    <dbReference type="NCBI Taxonomy" id="1036808"/>
    <lineage>
        <taxon>Eukaryota</taxon>
        <taxon>Fungi</taxon>
        <taxon>Dikarya</taxon>
        <taxon>Basidiomycota</taxon>
        <taxon>Agaricomycotina</taxon>
        <taxon>Agaricomycetes</taxon>
        <taxon>Agaricomycetidae</taxon>
        <taxon>Boletales</taxon>
        <taxon>Sclerodermatineae</taxon>
        <taxon>Sclerodermataceae</taxon>
        <taxon>Scleroderma</taxon>
    </lineage>
</organism>
<evidence type="ECO:0000313" key="2">
    <source>
        <dbReference type="EMBL" id="KIM57804.1"/>
    </source>
</evidence>
<dbReference type="HOGENOM" id="CLU_2887141_0_0_1"/>